<keyword evidence="2" id="KW-1185">Reference proteome</keyword>
<protein>
    <submittedName>
        <fullName evidence="1">Uncharacterized protein</fullName>
    </submittedName>
</protein>
<dbReference type="AlphaFoldDB" id="A0A0D2S451"/>
<reference evidence="1 2" key="1">
    <citation type="journal article" date="2012" name="Nature">
        <title>Repeated polyploidization of Gossypium genomes and the evolution of spinnable cotton fibres.</title>
        <authorList>
            <person name="Paterson A.H."/>
            <person name="Wendel J.F."/>
            <person name="Gundlach H."/>
            <person name="Guo H."/>
            <person name="Jenkins J."/>
            <person name="Jin D."/>
            <person name="Llewellyn D."/>
            <person name="Showmaker K.C."/>
            <person name="Shu S."/>
            <person name="Udall J."/>
            <person name="Yoo M.J."/>
            <person name="Byers R."/>
            <person name="Chen W."/>
            <person name="Doron-Faigenboim A."/>
            <person name="Duke M.V."/>
            <person name="Gong L."/>
            <person name="Grimwood J."/>
            <person name="Grover C."/>
            <person name="Grupp K."/>
            <person name="Hu G."/>
            <person name="Lee T.H."/>
            <person name="Li J."/>
            <person name="Lin L."/>
            <person name="Liu T."/>
            <person name="Marler B.S."/>
            <person name="Page J.T."/>
            <person name="Roberts A.W."/>
            <person name="Romanel E."/>
            <person name="Sanders W.S."/>
            <person name="Szadkowski E."/>
            <person name="Tan X."/>
            <person name="Tang H."/>
            <person name="Xu C."/>
            <person name="Wang J."/>
            <person name="Wang Z."/>
            <person name="Zhang D."/>
            <person name="Zhang L."/>
            <person name="Ashrafi H."/>
            <person name="Bedon F."/>
            <person name="Bowers J.E."/>
            <person name="Brubaker C.L."/>
            <person name="Chee P.W."/>
            <person name="Das S."/>
            <person name="Gingle A.R."/>
            <person name="Haigler C.H."/>
            <person name="Harker D."/>
            <person name="Hoffmann L.V."/>
            <person name="Hovav R."/>
            <person name="Jones D.C."/>
            <person name="Lemke C."/>
            <person name="Mansoor S."/>
            <person name="ur Rahman M."/>
            <person name="Rainville L.N."/>
            <person name="Rambani A."/>
            <person name="Reddy U.K."/>
            <person name="Rong J.K."/>
            <person name="Saranga Y."/>
            <person name="Scheffler B.E."/>
            <person name="Scheffler J.A."/>
            <person name="Stelly D.M."/>
            <person name="Triplett B.A."/>
            <person name="Van Deynze A."/>
            <person name="Vaslin M.F."/>
            <person name="Waghmare V.N."/>
            <person name="Walford S.A."/>
            <person name="Wright R.J."/>
            <person name="Zaki E.A."/>
            <person name="Zhang T."/>
            <person name="Dennis E.S."/>
            <person name="Mayer K.F."/>
            <person name="Peterson D.G."/>
            <person name="Rokhsar D.S."/>
            <person name="Wang X."/>
            <person name="Schmutz J."/>
        </authorList>
    </citation>
    <scope>NUCLEOTIDE SEQUENCE [LARGE SCALE GENOMIC DNA]</scope>
</reference>
<accession>A0A0D2S451</accession>
<organism evidence="1 2">
    <name type="scientific">Gossypium raimondii</name>
    <name type="common">Peruvian cotton</name>
    <name type="synonym">Gossypium klotzschianum subsp. raimondii</name>
    <dbReference type="NCBI Taxonomy" id="29730"/>
    <lineage>
        <taxon>Eukaryota</taxon>
        <taxon>Viridiplantae</taxon>
        <taxon>Streptophyta</taxon>
        <taxon>Embryophyta</taxon>
        <taxon>Tracheophyta</taxon>
        <taxon>Spermatophyta</taxon>
        <taxon>Magnoliopsida</taxon>
        <taxon>eudicotyledons</taxon>
        <taxon>Gunneridae</taxon>
        <taxon>Pentapetalae</taxon>
        <taxon>rosids</taxon>
        <taxon>malvids</taxon>
        <taxon>Malvales</taxon>
        <taxon>Malvaceae</taxon>
        <taxon>Malvoideae</taxon>
        <taxon>Gossypium</taxon>
    </lineage>
</organism>
<proteinExistence type="predicted"/>
<dbReference type="EMBL" id="CM001743">
    <property type="protein sequence ID" value="KJB26045.1"/>
    <property type="molecule type" value="Genomic_DNA"/>
</dbReference>
<name>A0A0D2S451_GOSRA</name>
<gene>
    <name evidence="1" type="ORF">B456_004G222300</name>
</gene>
<evidence type="ECO:0000313" key="1">
    <source>
        <dbReference type="EMBL" id="KJB26045.1"/>
    </source>
</evidence>
<sequence>MMLYQLSLLQACKHRYFYLHFSILAREAHYMSLVLSSNLIFFERKIIFNVSREAQKFDFLISFFFFLLVSFQRSNNFVSASVLHYRIPYSSIHCL</sequence>
<dbReference type="Proteomes" id="UP000032304">
    <property type="component" value="Chromosome 4"/>
</dbReference>
<evidence type="ECO:0000313" key="2">
    <source>
        <dbReference type="Proteomes" id="UP000032304"/>
    </source>
</evidence>
<dbReference type="Gramene" id="KJB26045">
    <property type="protein sequence ID" value="KJB26045"/>
    <property type="gene ID" value="B456_004G222300"/>
</dbReference>